<organism evidence="2 3">
    <name type="scientific">Myxococcus landrumensis</name>
    <dbReference type="NCBI Taxonomy" id="2813577"/>
    <lineage>
        <taxon>Bacteria</taxon>
        <taxon>Pseudomonadati</taxon>
        <taxon>Myxococcota</taxon>
        <taxon>Myxococcia</taxon>
        <taxon>Myxococcales</taxon>
        <taxon>Cystobacterineae</taxon>
        <taxon>Myxococcaceae</taxon>
        <taxon>Myxococcus</taxon>
    </lineage>
</organism>
<feature type="transmembrane region" description="Helical" evidence="1">
    <location>
        <begin position="159"/>
        <end position="176"/>
    </location>
</feature>
<proteinExistence type="predicted"/>
<keyword evidence="1" id="KW-0472">Membrane</keyword>
<dbReference type="InterPro" id="IPR045590">
    <property type="entry name" value="DUF6463"/>
</dbReference>
<protein>
    <submittedName>
        <fullName evidence="2">DUF2867 domain-containing protein</fullName>
    </submittedName>
</protein>
<gene>
    <name evidence="2" type="ORF">JY572_20495</name>
</gene>
<dbReference type="InterPro" id="IPR021295">
    <property type="entry name" value="DUF2867"/>
</dbReference>
<feature type="transmembrane region" description="Helical" evidence="1">
    <location>
        <begin position="7"/>
        <end position="24"/>
    </location>
</feature>
<accession>A0ABX7MX82</accession>
<evidence type="ECO:0000313" key="3">
    <source>
        <dbReference type="Proteomes" id="UP000663090"/>
    </source>
</evidence>
<dbReference type="Pfam" id="PF20064">
    <property type="entry name" value="DUF6463"/>
    <property type="match status" value="1"/>
</dbReference>
<dbReference type="EMBL" id="CP071091">
    <property type="protein sequence ID" value="QSQ10813.1"/>
    <property type="molecule type" value="Genomic_DNA"/>
</dbReference>
<keyword evidence="1" id="KW-1133">Transmembrane helix</keyword>
<reference evidence="2 3" key="1">
    <citation type="submission" date="2021-02" db="EMBL/GenBank/DDBJ databases">
        <title>De Novo genome assembly of isolated myxobacteria.</title>
        <authorList>
            <person name="Stevens D.C."/>
        </authorList>
    </citation>
    <scope>NUCLEOTIDE SEQUENCE [LARGE SCALE GENOMIC DNA]</scope>
    <source>
        <strain evidence="2 3">SCHIC003</strain>
    </source>
</reference>
<keyword evidence="1" id="KW-0812">Transmembrane</keyword>
<dbReference type="Pfam" id="PF11066">
    <property type="entry name" value="DUF2867"/>
    <property type="match status" value="1"/>
</dbReference>
<evidence type="ECO:0000313" key="2">
    <source>
        <dbReference type="EMBL" id="QSQ10813.1"/>
    </source>
</evidence>
<feature type="transmembrane region" description="Helical" evidence="1">
    <location>
        <begin position="81"/>
        <end position="105"/>
    </location>
</feature>
<dbReference type="Proteomes" id="UP000663090">
    <property type="component" value="Chromosome"/>
</dbReference>
<feature type="transmembrane region" description="Helical" evidence="1">
    <location>
        <begin position="49"/>
        <end position="69"/>
    </location>
</feature>
<name>A0ABX7MX82_9BACT</name>
<dbReference type="RefSeq" id="WP_206712578.1">
    <property type="nucleotide sequence ID" value="NZ_CP071091.1"/>
</dbReference>
<evidence type="ECO:0000256" key="1">
    <source>
        <dbReference type="SAM" id="Phobius"/>
    </source>
</evidence>
<keyword evidence="3" id="KW-1185">Reference proteome</keyword>
<sequence length="281" mass="31094">MRTTTGTLLMVIGGLHQLVGLALYREPLLEIARAGVVGSVDDMGPRASAFWFLVAGLGMVMMGGLAHWAERELGRPLPSGFGWALVALGVFCVVPMPETGAWLFFPLGALAIFRGRQAPVPRVVPRALVEGADHVDVKTVESEASLREFVARLMSYQPFWFTALFGIRAVFVRLLGMRQERLRRRPPFRAETVPMTPGEKVAFFTVRHAEEEQTWVAGAEDSHLDAVLAVTLESAPEQPRRFHVVTVVRYRNWAGPVYFNVIRPFHHLVVGAMARAAATPQ</sequence>